<dbReference type="EMBL" id="JAINZZ010000045">
    <property type="protein sequence ID" value="MBY8881292.1"/>
    <property type="molecule type" value="Genomic_DNA"/>
</dbReference>
<name>A0ABS7QDU7_9ACTN</name>
<organism evidence="1 2">
    <name type="scientific">Actinacidiphila acidipaludis</name>
    <dbReference type="NCBI Taxonomy" id="2873382"/>
    <lineage>
        <taxon>Bacteria</taxon>
        <taxon>Bacillati</taxon>
        <taxon>Actinomycetota</taxon>
        <taxon>Actinomycetes</taxon>
        <taxon>Kitasatosporales</taxon>
        <taxon>Streptomycetaceae</taxon>
        <taxon>Actinacidiphila</taxon>
    </lineage>
</organism>
<comment type="caution">
    <text evidence="1">The sequence shown here is derived from an EMBL/GenBank/DDBJ whole genome shotgun (WGS) entry which is preliminary data.</text>
</comment>
<evidence type="ECO:0000313" key="2">
    <source>
        <dbReference type="Proteomes" id="UP000778578"/>
    </source>
</evidence>
<protein>
    <submittedName>
        <fullName evidence="1">AAA family ATPase</fullName>
    </submittedName>
</protein>
<reference evidence="1 2" key="1">
    <citation type="submission" date="2021-08" db="EMBL/GenBank/DDBJ databases">
        <title>WGS of actinomycetes from Thailand.</title>
        <authorList>
            <person name="Thawai C."/>
        </authorList>
    </citation>
    <scope>NUCLEOTIDE SEQUENCE [LARGE SCALE GENOMIC DNA]</scope>
    <source>
        <strain evidence="1 2">PLK6-54</strain>
    </source>
</reference>
<accession>A0ABS7QDU7</accession>
<gene>
    <name evidence="1" type="ORF">K7862_27170</name>
</gene>
<dbReference type="Proteomes" id="UP000778578">
    <property type="component" value="Unassembled WGS sequence"/>
</dbReference>
<dbReference type="InterPro" id="IPR027417">
    <property type="entry name" value="P-loop_NTPase"/>
</dbReference>
<dbReference type="Gene3D" id="3.40.50.300">
    <property type="entry name" value="P-loop containing nucleotide triphosphate hydrolases"/>
    <property type="match status" value="1"/>
</dbReference>
<sequence length="170" mass="18145">MLVVGGRAGAGKTTVGWEVAALLRRADVSHVVVEGDFLDHVYPAPPAADGPALAERNLGALWVNFARLGHHRLISTNTAAVLPEATPMFPRAMGAGTRIIRVLLTASDATAAERLTRRELGSERDRELRNSAPKARLLEDRAPADTVRVATDGRRVGEIARDVLAATGWA</sequence>
<proteinExistence type="predicted"/>
<keyword evidence="2" id="KW-1185">Reference proteome</keyword>
<evidence type="ECO:0000313" key="1">
    <source>
        <dbReference type="EMBL" id="MBY8881292.1"/>
    </source>
</evidence>
<dbReference type="SUPFAM" id="SSF52540">
    <property type="entry name" value="P-loop containing nucleoside triphosphate hydrolases"/>
    <property type="match status" value="1"/>
</dbReference>